<protein>
    <recommendedName>
        <fullName evidence="4">Bax inhibitor-1/YccA family protein</fullName>
    </recommendedName>
</protein>
<feature type="transmembrane region" description="Helical" evidence="1">
    <location>
        <begin position="93"/>
        <end position="114"/>
    </location>
</feature>
<sequence length="311" mass="33931">MSVDLGRIMSRHSRRIMPSPNPALSRAFDNVTPQHQQQFQGQQYQQQYGGYQQQFTNEQGYGWHAQQPQGGFDPYAHGTGQMQPQRTMTIDDVVTKTAIIFAGLLVTAALTWIFVPVEVVLPFVIGASVITFVMALVLAFRRQLGPVSAIAYGLVEGVVLGGFSKFFETMWPGIVLQAVLATFAVAAVTLIVYRFFDLGRKVGKKFNTYLTIAIGGFAAAMLLNLGVALFNGGSGLGLREIGPNAGLLSIGITILAVVLATLSLVSDFAFIEQGVKAGVPVETSWRCAFGLTVTLVWLYLEMLRLLSYLRR</sequence>
<feature type="transmembrane region" description="Helical" evidence="1">
    <location>
        <begin position="173"/>
        <end position="196"/>
    </location>
</feature>
<keyword evidence="1" id="KW-0472">Membrane</keyword>
<feature type="transmembrane region" description="Helical" evidence="1">
    <location>
        <begin position="147"/>
        <end position="167"/>
    </location>
</feature>
<feature type="transmembrane region" description="Helical" evidence="1">
    <location>
        <begin position="283"/>
        <end position="300"/>
    </location>
</feature>
<dbReference type="InterPro" id="IPR010539">
    <property type="entry name" value="BaxI_1-like"/>
</dbReference>
<evidence type="ECO:0008006" key="4">
    <source>
        <dbReference type="Google" id="ProtNLM"/>
    </source>
</evidence>
<dbReference type="PANTHER" id="PTHR41282:SF1">
    <property type="entry name" value="CONSERVED TRANSMEMBRANE PROTEIN-RELATED"/>
    <property type="match status" value="1"/>
</dbReference>
<evidence type="ECO:0000313" key="2">
    <source>
        <dbReference type="EMBL" id="OYN90496.1"/>
    </source>
</evidence>
<dbReference type="PIRSF" id="PIRSF009160">
    <property type="entry name" value="UCP009160"/>
    <property type="match status" value="1"/>
</dbReference>
<keyword evidence="1" id="KW-1133">Transmembrane helix</keyword>
<accession>A0A255EG46</accession>
<name>A0A255EG46_9ACTN</name>
<comment type="caution">
    <text evidence="2">The sequence shown here is derived from an EMBL/GenBank/DDBJ whole genome shotgun (WGS) entry which is preliminary data.</text>
</comment>
<evidence type="ECO:0000313" key="3">
    <source>
        <dbReference type="Proteomes" id="UP000216533"/>
    </source>
</evidence>
<gene>
    <name evidence="2" type="ORF">CGZ92_01305</name>
</gene>
<reference evidence="2 3" key="1">
    <citation type="submission" date="2017-07" db="EMBL/GenBank/DDBJ databases">
        <title>Draft whole genome sequences of clinical Proprionibacteriaceae strains.</title>
        <authorList>
            <person name="Bernier A.-M."/>
            <person name="Bernard K."/>
            <person name="Domingo M.-C."/>
        </authorList>
    </citation>
    <scope>NUCLEOTIDE SEQUENCE [LARGE SCALE GENOMIC DNA]</scope>
    <source>
        <strain evidence="2 3">NML 160184</strain>
    </source>
</reference>
<dbReference type="Proteomes" id="UP000216533">
    <property type="component" value="Unassembled WGS sequence"/>
</dbReference>
<dbReference type="AlphaFoldDB" id="A0A255EG46"/>
<keyword evidence="1" id="KW-0812">Transmembrane</keyword>
<organism evidence="2 3">
    <name type="scientific">Parenemella sanctibonifatiensis</name>
    <dbReference type="NCBI Taxonomy" id="2016505"/>
    <lineage>
        <taxon>Bacteria</taxon>
        <taxon>Bacillati</taxon>
        <taxon>Actinomycetota</taxon>
        <taxon>Actinomycetes</taxon>
        <taxon>Propionibacteriales</taxon>
        <taxon>Propionibacteriaceae</taxon>
        <taxon>Parenemella</taxon>
    </lineage>
</organism>
<dbReference type="PANTHER" id="PTHR41282">
    <property type="entry name" value="CONSERVED TRANSMEMBRANE PROTEIN-RELATED"/>
    <property type="match status" value="1"/>
</dbReference>
<dbReference type="EMBL" id="NMVI01000005">
    <property type="protein sequence ID" value="OYN90496.1"/>
    <property type="molecule type" value="Genomic_DNA"/>
</dbReference>
<feature type="transmembrane region" description="Helical" evidence="1">
    <location>
        <begin position="208"/>
        <end position="230"/>
    </location>
</feature>
<proteinExistence type="predicted"/>
<feature type="transmembrane region" description="Helical" evidence="1">
    <location>
        <begin position="120"/>
        <end position="140"/>
    </location>
</feature>
<feature type="transmembrane region" description="Helical" evidence="1">
    <location>
        <begin position="250"/>
        <end position="271"/>
    </location>
</feature>
<evidence type="ECO:0000256" key="1">
    <source>
        <dbReference type="SAM" id="Phobius"/>
    </source>
</evidence>
<dbReference type="Pfam" id="PF12811">
    <property type="entry name" value="BaxI_1"/>
    <property type="match status" value="1"/>
</dbReference>